<evidence type="ECO:0000313" key="1">
    <source>
        <dbReference type="EMBL" id="KAK0176968.1"/>
    </source>
</evidence>
<reference evidence="1" key="1">
    <citation type="journal article" date="2023" name="bioRxiv">
        <title>Scaffold-level genome assemblies of two parasitoid biocontrol wasps reveal the parthenogenesis mechanism and an associated novel virus.</title>
        <authorList>
            <person name="Inwood S."/>
            <person name="Skelly J."/>
            <person name="Guhlin J."/>
            <person name="Harrop T."/>
            <person name="Goldson S."/>
            <person name="Dearden P."/>
        </authorList>
    </citation>
    <scope>NUCLEOTIDE SEQUENCE</scope>
    <source>
        <strain evidence="1">Irish</strain>
        <tissue evidence="1">Whole body</tissue>
    </source>
</reference>
<name>A0AA39FWI6_9HYME</name>
<keyword evidence="2" id="KW-1185">Reference proteome</keyword>
<gene>
    <name evidence="1" type="ORF">PV328_001066</name>
</gene>
<dbReference type="EMBL" id="JAQQBS010000001">
    <property type="protein sequence ID" value="KAK0176968.1"/>
    <property type="molecule type" value="Genomic_DNA"/>
</dbReference>
<accession>A0AA39FWI6</accession>
<evidence type="ECO:0000313" key="2">
    <source>
        <dbReference type="Proteomes" id="UP001168990"/>
    </source>
</evidence>
<dbReference type="AlphaFoldDB" id="A0AA39FWI6"/>
<organism evidence="1 2">
    <name type="scientific">Microctonus aethiopoides</name>
    <dbReference type="NCBI Taxonomy" id="144406"/>
    <lineage>
        <taxon>Eukaryota</taxon>
        <taxon>Metazoa</taxon>
        <taxon>Ecdysozoa</taxon>
        <taxon>Arthropoda</taxon>
        <taxon>Hexapoda</taxon>
        <taxon>Insecta</taxon>
        <taxon>Pterygota</taxon>
        <taxon>Neoptera</taxon>
        <taxon>Endopterygota</taxon>
        <taxon>Hymenoptera</taxon>
        <taxon>Apocrita</taxon>
        <taxon>Ichneumonoidea</taxon>
        <taxon>Braconidae</taxon>
        <taxon>Euphorinae</taxon>
        <taxon>Microctonus</taxon>
    </lineage>
</organism>
<comment type="caution">
    <text evidence="1">The sequence shown here is derived from an EMBL/GenBank/DDBJ whole genome shotgun (WGS) entry which is preliminary data.</text>
</comment>
<proteinExistence type="predicted"/>
<reference evidence="1" key="2">
    <citation type="submission" date="2023-03" db="EMBL/GenBank/DDBJ databases">
        <authorList>
            <person name="Inwood S.N."/>
            <person name="Skelly J.G."/>
            <person name="Guhlin J."/>
            <person name="Harrop T.W.R."/>
            <person name="Goldson S.G."/>
            <person name="Dearden P.K."/>
        </authorList>
    </citation>
    <scope>NUCLEOTIDE SEQUENCE</scope>
    <source>
        <strain evidence="1">Irish</strain>
        <tissue evidence="1">Whole body</tissue>
    </source>
</reference>
<dbReference type="Proteomes" id="UP001168990">
    <property type="component" value="Unassembled WGS sequence"/>
</dbReference>
<protein>
    <submittedName>
        <fullName evidence="1">Uncharacterized protein</fullName>
    </submittedName>
</protein>
<sequence>MAPINVDWMMMARAIQFEVNLYFTGLHKNATPRHWRSSKNFFHAHGLKKKILLIMEKRKCSIGIFKNEKCSKGKSIQSNEFSDEDRISLNIKSGTFIRCICGKHDNENRIAYTENQKVSADMMN</sequence>